<sequence length="231" mass="25876">MNKVINEKLIKRNKTIGNVLSISGFAILIGGLILNMNPTPTKTLVSFGALIVGFIVAQISTTYVTRFGRSPRFDEIIADNLSKLNNQYTFYVYNGPVPMLLVGPSGLWIPIPTIAAGEISYDNKWRQRGGSAFMKIFGQESIGKPELEIINQEKLIIDFLKKHVNEEQIPPTNFVLVSMNPKAVIGDVENAPVPIVDISSLRRFIRKNDRKEELKISETLIEKINETLSEF</sequence>
<dbReference type="RefSeq" id="WP_087862187.1">
    <property type="nucleotide sequence ID" value="NZ_LT859958.1"/>
</dbReference>
<organism evidence="2 3">
    <name type="scientific">Candidatus Brevifilum fermentans</name>
    <dbReference type="NCBI Taxonomy" id="1986204"/>
    <lineage>
        <taxon>Bacteria</taxon>
        <taxon>Bacillati</taxon>
        <taxon>Chloroflexota</taxon>
        <taxon>Anaerolineae</taxon>
        <taxon>Anaerolineales</taxon>
        <taxon>Anaerolineaceae</taxon>
        <taxon>Candidatus Brevifilum</taxon>
    </lineage>
</organism>
<dbReference type="EMBL" id="LT859958">
    <property type="protein sequence ID" value="SMX54330.1"/>
    <property type="molecule type" value="Genomic_DNA"/>
</dbReference>
<evidence type="ECO:0000256" key="1">
    <source>
        <dbReference type="SAM" id="Phobius"/>
    </source>
</evidence>
<protein>
    <recommendedName>
        <fullName evidence="4">NERD domain-containing protein</fullName>
    </recommendedName>
</protein>
<feature type="transmembrane region" description="Helical" evidence="1">
    <location>
        <begin position="16"/>
        <end position="37"/>
    </location>
</feature>
<keyword evidence="1" id="KW-1133">Transmembrane helix</keyword>
<keyword evidence="1" id="KW-0472">Membrane</keyword>
<proteinExistence type="predicted"/>
<feature type="transmembrane region" description="Helical" evidence="1">
    <location>
        <begin position="43"/>
        <end position="64"/>
    </location>
</feature>
<keyword evidence="3" id="KW-1185">Reference proteome</keyword>
<reference evidence="3" key="1">
    <citation type="submission" date="2017-05" db="EMBL/GenBank/DDBJ databases">
        <authorList>
            <person name="Kirkegaard R."/>
            <person name="Mcilroy J S."/>
        </authorList>
    </citation>
    <scope>NUCLEOTIDE SEQUENCE [LARGE SCALE GENOMIC DNA]</scope>
</reference>
<gene>
    <name evidence="2" type="ORF">CFX1CAM_1265</name>
</gene>
<name>A0A1Y6K8J9_9CHLR</name>
<evidence type="ECO:0008006" key="4">
    <source>
        <dbReference type="Google" id="ProtNLM"/>
    </source>
</evidence>
<accession>A0A1Y6K8J9</accession>
<evidence type="ECO:0000313" key="2">
    <source>
        <dbReference type="EMBL" id="SMX54330.1"/>
    </source>
</evidence>
<keyword evidence="1" id="KW-0812">Transmembrane</keyword>
<evidence type="ECO:0000313" key="3">
    <source>
        <dbReference type="Proteomes" id="UP000195514"/>
    </source>
</evidence>
<dbReference type="AlphaFoldDB" id="A0A1Y6K8J9"/>
<dbReference type="KEGG" id="abat:CFX1CAM_1265"/>
<dbReference type="OrthoDB" id="156395at2"/>
<dbReference type="Proteomes" id="UP000195514">
    <property type="component" value="Chromosome I"/>
</dbReference>